<reference evidence="2" key="2">
    <citation type="journal article" date="2014" name="Genomics">
        <title>Prevalence and mapping of a plasmid encoding a type IV secretion system in Acinetobacter baumannii.</title>
        <authorList>
            <person name="Liu C.C."/>
            <person name="Kuo H.Y."/>
            <person name="Tang C.Y."/>
            <person name="Chang K.C."/>
            <person name="Liou M.L."/>
        </authorList>
    </citation>
    <scope>NUCLEOTIDE SEQUENCE</scope>
    <source>
        <strain evidence="2">TYTH-1</strain>
        <plasmid evidence="2">pAB_CC</plasmid>
    </source>
</reference>
<proteinExistence type="predicted"/>
<dbReference type="EMBL" id="KF889012">
    <property type="protein sequence ID" value="AII26461.1"/>
    <property type="molecule type" value="Genomic_DNA"/>
</dbReference>
<evidence type="ECO:0000256" key="1">
    <source>
        <dbReference type="SAM" id="Phobius"/>
    </source>
</evidence>
<name>A0A076G4W1_ACIBA</name>
<organism evidence="2">
    <name type="scientific">Acinetobacter baumannii TYTH-1</name>
    <dbReference type="NCBI Taxonomy" id="1100841"/>
    <lineage>
        <taxon>Bacteria</taxon>
        <taxon>Pseudomonadati</taxon>
        <taxon>Pseudomonadota</taxon>
        <taxon>Gammaproteobacteria</taxon>
        <taxon>Moraxellales</taxon>
        <taxon>Moraxellaceae</taxon>
        <taxon>Acinetobacter</taxon>
        <taxon>Acinetobacter calcoaceticus/baumannii complex</taxon>
    </lineage>
</organism>
<keyword evidence="1" id="KW-0812">Transmembrane</keyword>
<feature type="transmembrane region" description="Helical" evidence="1">
    <location>
        <begin position="12"/>
        <end position="29"/>
    </location>
</feature>
<sequence length="131" mass="14879">MKLSTMQKMTQGLVLTIIVIVIAGAMDYYNDMKRPKIATIDILTLVKEHEKKLTDLLYQGVKNLDSANVDLAQQSKIADIENQKFTKQLNSAVQKISDECKCILVNKAALLSDTNRVKDYTQQVRETIYQK</sequence>
<keyword evidence="1" id="KW-1133">Transmembrane helix</keyword>
<accession>A0A076G4W1</accession>
<keyword evidence="2" id="KW-0614">Plasmid</keyword>
<evidence type="ECO:0000313" key="2">
    <source>
        <dbReference type="EMBL" id="AII26461.1"/>
    </source>
</evidence>
<dbReference type="AlphaFoldDB" id="A0A076G4W1"/>
<keyword evidence="1" id="KW-0472">Membrane</keyword>
<protein>
    <submittedName>
        <fullName evidence="2">Uncharacterized protein</fullName>
    </submittedName>
</protein>
<dbReference type="RefSeq" id="WP_000778182.1">
    <property type="nucleotide sequence ID" value="NZ_KF889012.1"/>
</dbReference>
<reference evidence="2" key="1">
    <citation type="submission" date="2013-11" db="EMBL/GenBank/DDBJ databases">
        <authorList>
            <person name="Liu C.-C."/>
            <person name="Tang C.Y."/>
            <person name="Kuo H.-Y."/>
            <person name="Chang K.-C."/>
            <person name="Liou M.-L."/>
        </authorList>
    </citation>
    <scope>NUCLEOTIDE SEQUENCE</scope>
    <source>
        <strain evidence="2">TYTH-1</strain>
        <plasmid evidence="2">pAB_CC</plasmid>
    </source>
</reference>
<geneLocation type="plasmid" evidence="2">
    <name>pAB_CC</name>
</geneLocation>
<gene>
    <name evidence="2" type="ORF">M3Q_pABCC58</name>
</gene>